<dbReference type="EMBL" id="LR134356">
    <property type="protein sequence ID" value="VEG57102.1"/>
    <property type="molecule type" value="Genomic_DNA"/>
</dbReference>
<gene>
    <name evidence="1" type="ORF">NCTC10437_04109</name>
</gene>
<dbReference type="Gene3D" id="1.10.3670.10">
    <property type="entry name" value="Putative xylanase like domain"/>
    <property type="match status" value="1"/>
</dbReference>
<reference evidence="1 2" key="1">
    <citation type="submission" date="2018-12" db="EMBL/GenBank/DDBJ databases">
        <authorList>
            <consortium name="Pathogen Informatics"/>
        </authorList>
    </citation>
    <scope>NUCLEOTIDE SEQUENCE [LARGE SCALE GENOMIC DNA]</scope>
    <source>
        <strain evidence="1 2">NCTC10437</strain>
    </source>
</reference>
<accession>A0A448IXB2</accession>
<evidence type="ECO:0000313" key="2">
    <source>
        <dbReference type="Proteomes" id="UP000279306"/>
    </source>
</evidence>
<organism evidence="1 2">
    <name type="scientific">Mycolicibacterium aurum</name>
    <name type="common">Mycobacterium aurum</name>
    <dbReference type="NCBI Taxonomy" id="1791"/>
    <lineage>
        <taxon>Bacteria</taxon>
        <taxon>Bacillati</taxon>
        <taxon>Actinomycetota</taxon>
        <taxon>Actinomycetes</taxon>
        <taxon>Mycobacteriales</taxon>
        <taxon>Mycobacteriaceae</taxon>
        <taxon>Mycolicibacterium</taxon>
    </lineage>
</organism>
<sequence>MRVPRTVALMLAQFVVALRIAAAGLFLIVIGAATALPAAASPAVQISTASEQTLTSLLATTADDAGAGRSARADLISRQFLGTPYGAHTLVGSATVPEQLVVELDKVDCFTYADYVEALKRGRTRDDFLAGLIDVRYKDGVVAFANRKHFFTDWSATTPPVATDVTAALSDDAVQAAKNLNSKDAGGVYLPGLPVVPRTVTYVPSALVDDDVISGLRTGDYIGAYAEDGGLDVTHVGIYVATPEGPVFRHASSSSADHRVVDSPLSAYLQTVPGIVVLRPLV</sequence>
<dbReference type="Gene3D" id="2.30.260.10">
    <property type="entry name" value="putative xylanase like domain"/>
    <property type="match status" value="1"/>
</dbReference>
<protein>
    <submittedName>
        <fullName evidence="1">Protein of uncharacterized function (DUF1460)</fullName>
    </submittedName>
</protein>
<keyword evidence="2" id="KW-1185">Reference proteome</keyword>
<dbReference type="Proteomes" id="UP000279306">
    <property type="component" value="Chromosome"/>
</dbReference>
<name>A0A448IXB2_MYCAU</name>
<evidence type="ECO:0000313" key="1">
    <source>
        <dbReference type="EMBL" id="VEG57102.1"/>
    </source>
</evidence>
<dbReference type="Pfam" id="PF07313">
    <property type="entry name" value="AmiA-like"/>
    <property type="match status" value="1"/>
</dbReference>
<dbReference type="InterPro" id="IPR010846">
    <property type="entry name" value="AmiA-like"/>
</dbReference>
<dbReference type="AlphaFoldDB" id="A0A448IXB2"/>
<dbReference type="KEGG" id="mauu:NCTC10437_04109"/>
<dbReference type="InterPro" id="IPR038765">
    <property type="entry name" value="Papain-like_cys_pep_sf"/>
</dbReference>
<dbReference type="SUPFAM" id="SSF54001">
    <property type="entry name" value="Cysteine proteinases"/>
    <property type="match status" value="1"/>
</dbReference>
<dbReference type="STRING" id="1791.GCA_001049355_05442"/>
<proteinExistence type="predicted"/>